<protein>
    <submittedName>
        <fullName evidence="1">Uncharacterized protein</fullName>
    </submittedName>
</protein>
<organism evidence="1">
    <name type="scientific">hydrothermal vent metagenome</name>
    <dbReference type="NCBI Taxonomy" id="652676"/>
    <lineage>
        <taxon>unclassified sequences</taxon>
        <taxon>metagenomes</taxon>
        <taxon>ecological metagenomes</taxon>
    </lineage>
</organism>
<accession>A0A3B0ZQW6</accession>
<name>A0A3B0ZQW6_9ZZZZ</name>
<proteinExistence type="predicted"/>
<dbReference type="EMBL" id="UOFU01000043">
    <property type="protein sequence ID" value="VAW94081.1"/>
    <property type="molecule type" value="Genomic_DNA"/>
</dbReference>
<sequence>MERSIADSRLNRPCRYLLCVLGDKQVRDSRFACIDFQVFHLKVNDFFFSKYPIKLSLRYEEIQPLWLPFHILSFCDTPLTYGV</sequence>
<gene>
    <name evidence="1" type="ORF">MNBD_GAMMA20-1370</name>
</gene>
<dbReference type="AlphaFoldDB" id="A0A3B0ZQW6"/>
<evidence type="ECO:0000313" key="1">
    <source>
        <dbReference type="EMBL" id="VAW94081.1"/>
    </source>
</evidence>
<reference evidence="1" key="1">
    <citation type="submission" date="2018-06" db="EMBL/GenBank/DDBJ databases">
        <authorList>
            <person name="Zhirakovskaya E."/>
        </authorList>
    </citation>
    <scope>NUCLEOTIDE SEQUENCE</scope>
</reference>